<dbReference type="EMBL" id="WTPX01000032">
    <property type="protein sequence ID" value="NNJ25319.1"/>
    <property type="molecule type" value="Genomic_DNA"/>
</dbReference>
<evidence type="ECO:0000256" key="4">
    <source>
        <dbReference type="ARBA" id="ARBA00023239"/>
    </source>
</evidence>
<evidence type="ECO:0000256" key="1">
    <source>
        <dbReference type="ARBA" id="ARBA00001554"/>
    </source>
</evidence>
<comment type="caution">
    <text evidence="5">The sequence shown here is derived from an EMBL/GenBank/DDBJ whole genome shotgun (WGS) entry which is preliminary data.</text>
</comment>
<dbReference type="NCBIfam" id="NF002017">
    <property type="entry name" value="PRK00823.1-2"/>
    <property type="match status" value="1"/>
</dbReference>
<comment type="similarity">
    <text evidence="2">Belongs to the pterin-4-alpha-carbinolamine dehydratase family.</text>
</comment>
<dbReference type="RefSeq" id="WP_171185185.1">
    <property type="nucleotide sequence ID" value="NZ_WTPX01000032.1"/>
</dbReference>
<dbReference type="CDD" id="cd00913">
    <property type="entry name" value="PCD_DCoH_subfamily_a"/>
    <property type="match status" value="1"/>
</dbReference>
<organism evidence="5 6">
    <name type="scientific">Alienimonas chondri</name>
    <dbReference type="NCBI Taxonomy" id="2681879"/>
    <lineage>
        <taxon>Bacteria</taxon>
        <taxon>Pseudomonadati</taxon>
        <taxon>Planctomycetota</taxon>
        <taxon>Planctomycetia</taxon>
        <taxon>Planctomycetales</taxon>
        <taxon>Planctomycetaceae</taxon>
        <taxon>Alienimonas</taxon>
    </lineage>
</organism>
<keyword evidence="4 5" id="KW-0456">Lyase</keyword>
<proteinExistence type="inferred from homology"/>
<keyword evidence="6" id="KW-1185">Reference proteome</keyword>
<comment type="catalytic activity">
    <reaction evidence="1">
        <text>(4aS,6R)-4a-hydroxy-L-erythro-5,6,7,8-tetrahydrobiopterin = (6R)-L-erythro-6,7-dihydrobiopterin + H2O</text>
        <dbReference type="Rhea" id="RHEA:11920"/>
        <dbReference type="ChEBI" id="CHEBI:15377"/>
        <dbReference type="ChEBI" id="CHEBI:15642"/>
        <dbReference type="ChEBI" id="CHEBI:43120"/>
        <dbReference type="EC" id="4.2.1.96"/>
    </reaction>
</comment>
<dbReference type="Proteomes" id="UP000609651">
    <property type="component" value="Unassembled WGS sequence"/>
</dbReference>
<dbReference type="GO" id="GO:0008124">
    <property type="term" value="F:4-alpha-hydroxytetrahydrobiopterin dehydratase activity"/>
    <property type="evidence" value="ECO:0007669"/>
    <property type="project" value="UniProtKB-EC"/>
</dbReference>
<dbReference type="PANTHER" id="PTHR12599">
    <property type="entry name" value="PTERIN-4-ALPHA-CARBINOLAMINE DEHYDRATASE"/>
    <property type="match status" value="1"/>
</dbReference>
<gene>
    <name evidence="5" type="ORF">LzC2_13890</name>
</gene>
<dbReference type="Gene3D" id="3.30.1360.20">
    <property type="entry name" value="Transcriptional coactivator/pterin dehydratase"/>
    <property type="match status" value="1"/>
</dbReference>
<name>A0ABX1VB93_9PLAN</name>
<dbReference type="EC" id="4.2.1.96" evidence="3"/>
<evidence type="ECO:0000256" key="3">
    <source>
        <dbReference type="ARBA" id="ARBA00013252"/>
    </source>
</evidence>
<dbReference type="PANTHER" id="PTHR12599:SF0">
    <property type="entry name" value="PTERIN-4-ALPHA-CARBINOLAMINE DEHYDRATASE"/>
    <property type="match status" value="1"/>
</dbReference>
<sequence length="119" mass="12633">MQSPTVESLRGGRCVPCEGGVPTLSEQAVAERIELLDEWDTTDDGAAICRQWNVGTFAKGLAFFNQVGDLAEAEGHHPDLHLTGYRHATVVLTTHAAGGLTDNDFILAAKIDALDEAGS</sequence>
<dbReference type="SUPFAM" id="SSF55248">
    <property type="entry name" value="PCD-like"/>
    <property type="match status" value="1"/>
</dbReference>
<evidence type="ECO:0000313" key="5">
    <source>
        <dbReference type="EMBL" id="NNJ25319.1"/>
    </source>
</evidence>
<dbReference type="InterPro" id="IPR036428">
    <property type="entry name" value="PCD_sf"/>
</dbReference>
<protein>
    <recommendedName>
        <fullName evidence="3">4a-hydroxytetrahydrobiopterin dehydratase</fullName>
        <ecNumber evidence="3">4.2.1.96</ecNumber>
    </recommendedName>
</protein>
<evidence type="ECO:0000256" key="2">
    <source>
        <dbReference type="ARBA" id="ARBA00006472"/>
    </source>
</evidence>
<evidence type="ECO:0000313" key="6">
    <source>
        <dbReference type="Proteomes" id="UP000609651"/>
    </source>
</evidence>
<dbReference type="Pfam" id="PF01329">
    <property type="entry name" value="Pterin_4a"/>
    <property type="match status" value="1"/>
</dbReference>
<accession>A0ABX1VB93</accession>
<reference evidence="5 6" key="1">
    <citation type="journal article" date="2020" name="Syst. Appl. Microbiol.">
        <title>Alienimonas chondri sp. nov., a novel planctomycete isolated from the biofilm of the red alga Chondrus crispus.</title>
        <authorList>
            <person name="Vitorino I."/>
            <person name="Albuquerque L."/>
            <person name="Wiegand S."/>
            <person name="Kallscheuer N."/>
            <person name="da Costa M.S."/>
            <person name="Lobo-da-Cunha A."/>
            <person name="Jogler C."/>
            <person name="Lage O.M."/>
        </authorList>
    </citation>
    <scope>NUCLEOTIDE SEQUENCE [LARGE SCALE GENOMIC DNA]</scope>
    <source>
        <strain evidence="5 6">LzC2</strain>
    </source>
</reference>
<dbReference type="InterPro" id="IPR001533">
    <property type="entry name" value="Pterin_deHydtase"/>
</dbReference>